<dbReference type="KEGG" id="fam:OYT1_ch1583"/>
<name>A0A2Z6GCG6_9PROT</name>
<organism evidence="2 3">
    <name type="scientific">Ferriphaselus amnicola</name>
    <dbReference type="NCBI Taxonomy" id="1188319"/>
    <lineage>
        <taxon>Bacteria</taxon>
        <taxon>Pseudomonadati</taxon>
        <taxon>Pseudomonadota</taxon>
        <taxon>Betaproteobacteria</taxon>
        <taxon>Nitrosomonadales</taxon>
        <taxon>Gallionellaceae</taxon>
        <taxon>Ferriphaselus</taxon>
    </lineage>
</organism>
<keyword evidence="1" id="KW-0472">Membrane</keyword>
<dbReference type="Proteomes" id="UP000033070">
    <property type="component" value="Chromosome"/>
</dbReference>
<evidence type="ECO:0000313" key="3">
    <source>
        <dbReference type="Proteomes" id="UP000033070"/>
    </source>
</evidence>
<proteinExistence type="predicted"/>
<feature type="transmembrane region" description="Helical" evidence="1">
    <location>
        <begin position="28"/>
        <end position="48"/>
    </location>
</feature>
<keyword evidence="1" id="KW-0812">Transmembrane</keyword>
<keyword evidence="3" id="KW-1185">Reference proteome</keyword>
<gene>
    <name evidence="2" type="ORF">OYT1_ch1583</name>
</gene>
<evidence type="ECO:0000313" key="2">
    <source>
        <dbReference type="EMBL" id="BBE51130.1"/>
    </source>
</evidence>
<sequence>MSRLAYILCLLSAFVAGGLGSAWWHNDIIWLFGFFCAGVILSVLILMGSDERVRTWHYVATIIFLIAVIGWLGAPK</sequence>
<reference evidence="2 3" key="1">
    <citation type="submission" date="2018-06" db="EMBL/GenBank/DDBJ databases">
        <title>OYT1 Genome Sequencing.</title>
        <authorList>
            <person name="Kato S."/>
            <person name="Itoh T."/>
            <person name="Ohkuma M."/>
        </authorList>
    </citation>
    <scope>NUCLEOTIDE SEQUENCE [LARGE SCALE GENOMIC DNA]</scope>
    <source>
        <strain evidence="2 3">OYT1</strain>
    </source>
</reference>
<dbReference type="AlphaFoldDB" id="A0A2Z6GCG6"/>
<protein>
    <submittedName>
        <fullName evidence="2">Uncharacterized protein</fullName>
    </submittedName>
</protein>
<dbReference type="EMBL" id="AP018738">
    <property type="protein sequence ID" value="BBE51130.1"/>
    <property type="molecule type" value="Genomic_DNA"/>
</dbReference>
<feature type="transmembrane region" description="Helical" evidence="1">
    <location>
        <begin position="55"/>
        <end position="74"/>
    </location>
</feature>
<accession>A0A2Z6GCG6</accession>
<evidence type="ECO:0000256" key="1">
    <source>
        <dbReference type="SAM" id="Phobius"/>
    </source>
</evidence>
<dbReference type="STRING" id="1188319.OYT1_02433"/>
<keyword evidence="1" id="KW-1133">Transmembrane helix</keyword>